<organism evidence="2 3">
    <name type="scientific">Reticulomyxa filosa</name>
    <dbReference type="NCBI Taxonomy" id="46433"/>
    <lineage>
        <taxon>Eukaryota</taxon>
        <taxon>Sar</taxon>
        <taxon>Rhizaria</taxon>
        <taxon>Retaria</taxon>
        <taxon>Foraminifera</taxon>
        <taxon>Monothalamids</taxon>
        <taxon>Reticulomyxidae</taxon>
        <taxon>Reticulomyxa</taxon>
    </lineage>
</organism>
<gene>
    <name evidence="2" type="ORF">RFI_18515</name>
</gene>
<evidence type="ECO:0000313" key="2">
    <source>
        <dbReference type="EMBL" id="ETO18740.1"/>
    </source>
</evidence>
<name>X6MXI7_RETFI</name>
<reference evidence="2 3" key="1">
    <citation type="journal article" date="2013" name="Curr. Biol.">
        <title>The Genome of the Foraminiferan Reticulomyxa filosa.</title>
        <authorList>
            <person name="Glockner G."/>
            <person name="Hulsmann N."/>
            <person name="Schleicher M."/>
            <person name="Noegel A.A."/>
            <person name="Eichinger L."/>
            <person name="Gallinger C."/>
            <person name="Pawlowski J."/>
            <person name="Sierra R."/>
            <person name="Euteneuer U."/>
            <person name="Pillet L."/>
            <person name="Moustafa A."/>
            <person name="Platzer M."/>
            <person name="Groth M."/>
            <person name="Szafranski K."/>
            <person name="Schliwa M."/>
        </authorList>
    </citation>
    <scope>NUCLEOTIDE SEQUENCE [LARGE SCALE GENOMIC DNA]</scope>
</reference>
<feature type="non-terminal residue" evidence="2">
    <location>
        <position position="227"/>
    </location>
</feature>
<dbReference type="EMBL" id="ASPP01014483">
    <property type="protein sequence ID" value="ETO18740.1"/>
    <property type="molecule type" value="Genomic_DNA"/>
</dbReference>
<protein>
    <submittedName>
        <fullName evidence="2">Uncharacterized protein</fullName>
    </submittedName>
</protein>
<feature type="region of interest" description="Disordered" evidence="1">
    <location>
        <begin position="18"/>
        <end position="76"/>
    </location>
</feature>
<proteinExistence type="predicted"/>
<evidence type="ECO:0000313" key="3">
    <source>
        <dbReference type="Proteomes" id="UP000023152"/>
    </source>
</evidence>
<keyword evidence="3" id="KW-1185">Reference proteome</keyword>
<dbReference type="Proteomes" id="UP000023152">
    <property type="component" value="Unassembled WGS sequence"/>
</dbReference>
<feature type="compositionally biased region" description="Low complexity" evidence="1">
    <location>
        <begin position="65"/>
        <end position="76"/>
    </location>
</feature>
<accession>X6MXI7</accession>
<dbReference type="AlphaFoldDB" id="X6MXI7"/>
<sequence length="227" mass="24756">MKKIKCCSNFAKAVFPVSDNNSQKKKKTSNKKNNSSCGNDNPTLEPLLVPSQGPSNSGHTDHNSTSKNNANTTTTATTTATTTTTITPIITSIITTTTATNSHHGARSPNFKDRKKLVLFLGGSERKHQYLANEFLKYSKSRQKHASLYTLSKSHAPRQGSLASIGASTQVKKGKSSDHKDKIFFESLSTGQCHEYGPHMISSYLQSQQYQVVAVCPSTDNLIPFTD</sequence>
<evidence type="ECO:0000256" key="1">
    <source>
        <dbReference type="SAM" id="MobiDB-lite"/>
    </source>
</evidence>
<comment type="caution">
    <text evidence="2">The sequence shown here is derived from an EMBL/GenBank/DDBJ whole genome shotgun (WGS) entry which is preliminary data.</text>
</comment>